<organism evidence="2 3">
    <name type="scientific">Micromonospora sediminicola</name>
    <dbReference type="NCBI Taxonomy" id="946078"/>
    <lineage>
        <taxon>Bacteria</taxon>
        <taxon>Bacillati</taxon>
        <taxon>Actinomycetota</taxon>
        <taxon>Actinomycetes</taxon>
        <taxon>Micromonosporales</taxon>
        <taxon>Micromonosporaceae</taxon>
        <taxon>Micromonospora</taxon>
    </lineage>
</organism>
<dbReference type="STRING" id="946078.GA0070622_0928"/>
<dbReference type="RefSeq" id="WP_218060566.1">
    <property type="nucleotide sequence ID" value="NZ_FLRH01000003.1"/>
</dbReference>
<evidence type="ECO:0000256" key="1">
    <source>
        <dbReference type="SAM" id="MobiDB-lite"/>
    </source>
</evidence>
<protein>
    <submittedName>
        <fullName evidence="2">Uncharacterized protein</fullName>
    </submittedName>
</protein>
<dbReference type="EMBL" id="FLRH01000003">
    <property type="protein sequence ID" value="SBT63960.1"/>
    <property type="molecule type" value="Genomic_DNA"/>
</dbReference>
<name>A0A1A9B396_9ACTN</name>
<sequence>MGRETQGFAALPPSQRQLTASLGSLTRWSRVNTQEDRTAALAPARAARQRQWERQADPDGVLSPAELAAAVDRLKKAHYRRMALASAKKRRRAA</sequence>
<proteinExistence type="predicted"/>
<evidence type="ECO:0000313" key="3">
    <source>
        <dbReference type="Proteomes" id="UP000199558"/>
    </source>
</evidence>
<keyword evidence="3" id="KW-1185">Reference proteome</keyword>
<gene>
    <name evidence="2" type="ORF">GA0070622_0928</name>
</gene>
<evidence type="ECO:0000313" key="2">
    <source>
        <dbReference type="EMBL" id="SBT63960.1"/>
    </source>
</evidence>
<reference evidence="3" key="1">
    <citation type="submission" date="2016-06" db="EMBL/GenBank/DDBJ databases">
        <authorList>
            <person name="Varghese N."/>
            <person name="Submissions Spin"/>
        </authorList>
    </citation>
    <scope>NUCLEOTIDE SEQUENCE [LARGE SCALE GENOMIC DNA]</scope>
    <source>
        <strain evidence="3">DSM 45794</strain>
    </source>
</reference>
<feature type="region of interest" description="Disordered" evidence="1">
    <location>
        <begin position="34"/>
        <end position="60"/>
    </location>
</feature>
<accession>A0A1A9B396</accession>
<dbReference type="Proteomes" id="UP000199558">
    <property type="component" value="Unassembled WGS sequence"/>
</dbReference>
<dbReference type="AlphaFoldDB" id="A0A1A9B396"/>